<name>A0A317F518_9PROT</name>
<reference evidence="2" key="1">
    <citation type="submission" date="2018-05" db="EMBL/GenBank/DDBJ databases">
        <authorList>
            <person name="Du Z."/>
            <person name="Wang X."/>
        </authorList>
    </citation>
    <scope>NUCLEOTIDE SEQUENCE [LARGE SCALE GENOMIC DNA]</scope>
    <source>
        <strain evidence="2">CQN31</strain>
    </source>
</reference>
<dbReference type="PANTHER" id="PTHR12526:SF635">
    <property type="entry name" value="GLYCOSYL TRANSFERASE GROUP 1"/>
    <property type="match status" value="1"/>
</dbReference>
<evidence type="ECO:0000313" key="2">
    <source>
        <dbReference type="Proteomes" id="UP000245765"/>
    </source>
</evidence>
<protein>
    <recommendedName>
        <fullName evidence="3">Glycosyltransferase</fullName>
    </recommendedName>
</protein>
<sequence>MAGLRIVFANRGLEFDGDTPRKRPLGGVESATAALAEALARRGHEVSVHNDRTETVQLRGVTWAPLRRGLPGRADLFIANRDHELLLKMPLASHRVLWLHNPASKADSLPFRLKMGVLPPTVVVLGAYHRATVPRWMARHRVVEIPLAVSDEFRRRRAPASPPPPRAVFTSNPARNLDRLLRLWTERIQPRVPGAQLELYSGPEVYQLTRGSGFTLMNGVLATAEALADRGVVRRRPLPRPRLARRLRRTRVMLYPSHWEETFCLSLAEAQALGIPCVVQPIGSAPERVRDGVTGVVAPDEDSYVEHAVRLLTDDACWREMHAAALALQRGRGWDEVAAEFEALAS</sequence>
<dbReference type="Gene3D" id="3.40.50.2000">
    <property type="entry name" value="Glycogen Phosphorylase B"/>
    <property type="match status" value="2"/>
</dbReference>
<gene>
    <name evidence="1" type="ORF">DFH01_26885</name>
</gene>
<evidence type="ECO:0008006" key="3">
    <source>
        <dbReference type="Google" id="ProtNLM"/>
    </source>
</evidence>
<dbReference type="Pfam" id="PF13692">
    <property type="entry name" value="Glyco_trans_1_4"/>
    <property type="match status" value="1"/>
</dbReference>
<dbReference type="RefSeq" id="WP_109873620.1">
    <property type="nucleotide sequence ID" value="NZ_QGNA01000008.1"/>
</dbReference>
<dbReference type="SUPFAM" id="SSF53756">
    <property type="entry name" value="UDP-Glycosyltransferase/glycogen phosphorylase"/>
    <property type="match status" value="1"/>
</dbReference>
<accession>A0A317F518</accession>
<dbReference type="GO" id="GO:0016757">
    <property type="term" value="F:glycosyltransferase activity"/>
    <property type="evidence" value="ECO:0007669"/>
    <property type="project" value="TreeGrafter"/>
</dbReference>
<evidence type="ECO:0000313" key="1">
    <source>
        <dbReference type="EMBL" id="PWS34251.1"/>
    </source>
</evidence>
<comment type="caution">
    <text evidence="1">The sequence shown here is derived from an EMBL/GenBank/DDBJ whole genome shotgun (WGS) entry which is preliminary data.</text>
</comment>
<keyword evidence="2" id="KW-1185">Reference proteome</keyword>
<dbReference type="OrthoDB" id="5490598at2"/>
<dbReference type="PANTHER" id="PTHR12526">
    <property type="entry name" value="GLYCOSYLTRANSFERASE"/>
    <property type="match status" value="1"/>
</dbReference>
<organism evidence="1 2">
    <name type="scientific">Falsiroseomonas bella</name>
    <dbReference type="NCBI Taxonomy" id="2184016"/>
    <lineage>
        <taxon>Bacteria</taxon>
        <taxon>Pseudomonadati</taxon>
        <taxon>Pseudomonadota</taxon>
        <taxon>Alphaproteobacteria</taxon>
        <taxon>Acetobacterales</taxon>
        <taxon>Roseomonadaceae</taxon>
        <taxon>Falsiroseomonas</taxon>
    </lineage>
</organism>
<dbReference type="AlphaFoldDB" id="A0A317F518"/>
<proteinExistence type="predicted"/>
<dbReference type="EMBL" id="QGNA01000008">
    <property type="protein sequence ID" value="PWS34251.1"/>
    <property type="molecule type" value="Genomic_DNA"/>
</dbReference>
<dbReference type="Proteomes" id="UP000245765">
    <property type="component" value="Unassembled WGS sequence"/>
</dbReference>